<dbReference type="EMBL" id="AVOT02012392">
    <property type="protein sequence ID" value="MBW0494080.1"/>
    <property type="molecule type" value="Genomic_DNA"/>
</dbReference>
<keyword evidence="2" id="KW-1185">Reference proteome</keyword>
<accession>A0A9Q3H9K1</accession>
<name>A0A9Q3H9K1_9BASI</name>
<reference evidence="1" key="1">
    <citation type="submission" date="2021-03" db="EMBL/GenBank/DDBJ databases">
        <title>Draft genome sequence of rust myrtle Austropuccinia psidii MF-1, a brazilian biotype.</title>
        <authorList>
            <person name="Quecine M.C."/>
            <person name="Pachon D.M.R."/>
            <person name="Bonatelli M.L."/>
            <person name="Correr F.H."/>
            <person name="Franceschini L.M."/>
            <person name="Leite T.F."/>
            <person name="Margarido G.R.A."/>
            <person name="Almeida C.A."/>
            <person name="Ferrarezi J.A."/>
            <person name="Labate C.A."/>
        </authorList>
    </citation>
    <scope>NUCLEOTIDE SEQUENCE</scope>
    <source>
        <strain evidence="1">MF-1</strain>
    </source>
</reference>
<evidence type="ECO:0000313" key="1">
    <source>
        <dbReference type="EMBL" id="MBW0494080.1"/>
    </source>
</evidence>
<dbReference type="AlphaFoldDB" id="A0A9Q3H9K1"/>
<dbReference type="Proteomes" id="UP000765509">
    <property type="component" value="Unassembled WGS sequence"/>
</dbReference>
<gene>
    <name evidence="1" type="ORF">O181_033795</name>
</gene>
<protein>
    <submittedName>
        <fullName evidence="1">Uncharacterized protein</fullName>
    </submittedName>
</protein>
<organism evidence="1 2">
    <name type="scientific">Austropuccinia psidii MF-1</name>
    <dbReference type="NCBI Taxonomy" id="1389203"/>
    <lineage>
        <taxon>Eukaryota</taxon>
        <taxon>Fungi</taxon>
        <taxon>Dikarya</taxon>
        <taxon>Basidiomycota</taxon>
        <taxon>Pucciniomycotina</taxon>
        <taxon>Pucciniomycetes</taxon>
        <taxon>Pucciniales</taxon>
        <taxon>Sphaerophragmiaceae</taxon>
        <taxon>Austropuccinia</taxon>
    </lineage>
</organism>
<evidence type="ECO:0000313" key="2">
    <source>
        <dbReference type="Proteomes" id="UP000765509"/>
    </source>
</evidence>
<proteinExistence type="predicted"/>
<comment type="caution">
    <text evidence="1">The sequence shown here is derived from an EMBL/GenBank/DDBJ whole genome shotgun (WGS) entry which is preliminary data.</text>
</comment>
<sequence>MAEDAGIADVAKIISRARSDELELSVLPICHIFLSEQREAVSSWHHPRPRPGIGTENTFFSNVSEESCTVLETFCSESQLLETHSKGSQHDVYIAVSIYPSKEILGVRVHHNTIYDYHLAYGHANTSTVRTRSTNVPADFESWNHDCFGVSVRISLKAGMGMGMLA</sequence>